<reference evidence="1 2" key="1">
    <citation type="journal article" date="2022" name="Nat. Genet.">
        <title>Improved pea reference genome and pan-genome highlight genomic features and evolutionary characteristics.</title>
        <authorList>
            <person name="Yang T."/>
            <person name="Liu R."/>
            <person name="Luo Y."/>
            <person name="Hu S."/>
            <person name="Wang D."/>
            <person name="Wang C."/>
            <person name="Pandey M.K."/>
            <person name="Ge S."/>
            <person name="Xu Q."/>
            <person name="Li N."/>
            <person name="Li G."/>
            <person name="Huang Y."/>
            <person name="Saxena R.K."/>
            <person name="Ji Y."/>
            <person name="Li M."/>
            <person name="Yan X."/>
            <person name="He Y."/>
            <person name="Liu Y."/>
            <person name="Wang X."/>
            <person name="Xiang C."/>
            <person name="Varshney R.K."/>
            <person name="Ding H."/>
            <person name="Gao S."/>
            <person name="Zong X."/>
        </authorList>
    </citation>
    <scope>NUCLEOTIDE SEQUENCE [LARGE SCALE GENOMIC DNA]</scope>
    <source>
        <strain evidence="1 2">cv. Zhongwan 6</strain>
    </source>
</reference>
<protein>
    <submittedName>
        <fullName evidence="1">Uncharacterized protein</fullName>
    </submittedName>
</protein>
<accession>A0A9D4W8N2</accession>
<organism evidence="1 2">
    <name type="scientific">Pisum sativum</name>
    <name type="common">Garden pea</name>
    <name type="synonym">Lathyrus oleraceus</name>
    <dbReference type="NCBI Taxonomy" id="3888"/>
    <lineage>
        <taxon>Eukaryota</taxon>
        <taxon>Viridiplantae</taxon>
        <taxon>Streptophyta</taxon>
        <taxon>Embryophyta</taxon>
        <taxon>Tracheophyta</taxon>
        <taxon>Spermatophyta</taxon>
        <taxon>Magnoliopsida</taxon>
        <taxon>eudicotyledons</taxon>
        <taxon>Gunneridae</taxon>
        <taxon>Pentapetalae</taxon>
        <taxon>rosids</taxon>
        <taxon>fabids</taxon>
        <taxon>Fabales</taxon>
        <taxon>Fabaceae</taxon>
        <taxon>Papilionoideae</taxon>
        <taxon>50 kb inversion clade</taxon>
        <taxon>NPAAA clade</taxon>
        <taxon>Hologalegina</taxon>
        <taxon>IRL clade</taxon>
        <taxon>Fabeae</taxon>
        <taxon>Lathyrus</taxon>
    </lineage>
</organism>
<dbReference type="EMBL" id="JAMSHJ010000006">
    <property type="protein sequence ID" value="KAI5396844.1"/>
    <property type="molecule type" value="Genomic_DNA"/>
</dbReference>
<sequence>MLFPASQSHANYAFLLAATTRNSGWSISATMLPETEPNFTNKVDESSSVSSFLPEKLMQYLKDLSKFPRGYSYLPEFQYFRGLDNDINLSINDTDKRLSEVNEHTIHVGRIGDQTGTRGSNTAAQSSLVLVSKATV</sequence>
<dbReference type="Proteomes" id="UP001058974">
    <property type="component" value="Chromosome 6"/>
</dbReference>
<gene>
    <name evidence="1" type="ORF">KIW84_062898</name>
</gene>
<proteinExistence type="predicted"/>
<dbReference type="Gramene" id="Psat06G0289800-T1">
    <property type="protein sequence ID" value="KAI5396844.1"/>
    <property type="gene ID" value="KIW84_062898"/>
</dbReference>
<evidence type="ECO:0000313" key="1">
    <source>
        <dbReference type="EMBL" id="KAI5396844.1"/>
    </source>
</evidence>
<dbReference type="AlphaFoldDB" id="A0A9D4W8N2"/>
<evidence type="ECO:0000313" key="2">
    <source>
        <dbReference type="Proteomes" id="UP001058974"/>
    </source>
</evidence>
<comment type="caution">
    <text evidence="1">The sequence shown here is derived from an EMBL/GenBank/DDBJ whole genome shotgun (WGS) entry which is preliminary data.</text>
</comment>
<name>A0A9D4W8N2_PEA</name>
<keyword evidence="2" id="KW-1185">Reference proteome</keyword>